<feature type="signal peptide" evidence="6">
    <location>
        <begin position="1"/>
        <end position="20"/>
    </location>
</feature>
<dbReference type="InterPro" id="IPR017937">
    <property type="entry name" value="Thioredoxin_CS"/>
</dbReference>
<evidence type="ECO:0000256" key="2">
    <source>
        <dbReference type="ARBA" id="ARBA00022748"/>
    </source>
</evidence>
<keyword evidence="2" id="KW-0201">Cytochrome c-type biogenesis</keyword>
<dbReference type="InterPro" id="IPR013740">
    <property type="entry name" value="Redoxin"/>
</dbReference>
<organism evidence="8 9">
    <name type="scientific">Tessaracoccus oleiagri</name>
    <dbReference type="NCBI Taxonomy" id="686624"/>
    <lineage>
        <taxon>Bacteria</taxon>
        <taxon>Bacillati</taxon>
        <taxon>Actinomycetota</taxon>
        <taxon>Actinomycetes</taxon>
        <taxon>Propionibacteriales</taxon>
        <taxon>Propionibacteriaceae</taxon>
        <taxon>Tessaracoccus</taxon>
    </lineage>
</organism>
<keyword evidence="3" id="KW-0735">Signal-anchor</keyword>
<dbReference type="RefSeq" id="WP_093253561.1">
    <property type="nucleotide sequence ID" value="NZ_FNGP01000006.1"/>
</dbReference>
<dbReference type="InterPro" id="IPR013766">
    <property type="entry name" value="Thioredoxin_domain"/>
</dbReference>
<dbReference type="GO" id="GO:0017004">
    <property type="term" value="P:cytochrome complex assembly"/>
    <property type="evidence" value="ECO:0007669"/>
    <property type="project" value="UniProtKB-KW"/>
</dbReference>
<name>A0A1G9MZC9_9ACTN</name>
<evidence type="ECO:0000256" key="3">
    <source>
        <dbReference type="ARBA" id="ARBA00022968"/>
    </source>
</evidence>
<dbReference type="Proteomes" id="UP000199475">
    <property type="component" value="Unassembled WGS sequence"/>
</dbReference>
<dbReference type="PANTHER" id="PTHR42852">
    <property type="entry name" value="THIOL:DISULFIDE INTERCHANGE PROTEIN DSBE"/>
    <property type="match status" value="1"/>
</dbReference>
<dbReference type="OrthoDB" id="9796554at2"/>
<evidence type="ECO:0000256" key="1">
    <source>
        <dbReference type="ARBA" id="ARBA00004196"/>
    </source>
</evidence>
<reference evidence="8 9" key="1">
    <citation type="submission" date="2016-10" db="EMBL/GenBank/DDBJ databases">
        <authorList>
            <person name="de Groot N.N."/>
        </authorList>
    </citation>
    <scope>NUCLEOTIDE SEQUENCE [LARGE SCALE GENOMIC DNA]</scope>
    <source>
        <strain evidence="8 9">CGMCC 1.9159</strain>
    </source>
</reference>
<dbReference type="GO" id="GO:0016853">
    <property type="term" value="F:isomerase activity"/>
    <property type="evidence" value="ECO:0007669"/>
    <property type="project" value="UniProtKB-KW"/>
</dbReference>
<dbReference type="PROSITE" id="PS51257">
    <property type="entry name" value="PROKAR_LIPOPROTEIN"/>
    <property type="match status" value="1"/>
</dbReference>
<dbReference type="AlphaFoldDB" id="A0A1G9MZC9"/>
<dbReference type="InterPro" id="IPR036249">
    <property type="entry name" value="Thioredoxin-like_sf"/>
</dbReference>
<keyword evidence="9" id="KW-1185">Reference proteome</keyword>
<dbReference type="PANTHER" id="PTHR42852:SF6">
    <property type="entry name" value="THIOL:DISULFIDE INTERCHANGE PROTEIN DSBE"/>
    <property type="match status" value="1"/>
</dbReference>
<keyword evidence="6" id="KW-0732">Signal</keyword>
<accession>A0A1G9MZC9</accession>
<dbReference type="InterPro" id="IPR050553">
    <property type="entry name" value="Thioredoxin_ResA/DsbE_sf"/>
</dbReference>
<feature type="domain" description="Thioredoxin" evidence="7">
    <location>
        <begin position="13"/>
        <end position="196"/>
    </location>
</feature>
<evidence type="ECO:0000256" key="5">
    <source>
        <dbReference type="ARBA" id="ARBA00023284"/>
    </source>
</evidence>
<dbReference type="EMBL" id="FNGP01000006">
    <property type="protein sequence ID" value="SDL79640.1"/>
    <property type="molecule type" value="Genomic_DNA"/>
</dbReference>
<protein>
    <submittedName>
        <fullName evidence="8">Thiol-disulfide isomerase or thioredoxin</fullName>
    </submittedName>
</protein>
<dbReference type="PROSITE" id="PS51352">
    <property type="entry name" value="THIOREDOXIN_2"/>
    <property type="match status" value="1"/>
</dbReference>
<keyword evidence="3" id="KW-0812">Transmembrane</keyword>
<dbReference type="SUPFAM" id="SSF52833">
    <property type="entry name" value="Thioredoxin-like"/>
    <property type="match status" value="1"/>
</dbReference>
<proteinExistence type="predicted"/>
<evidence type="ECO:0000313" key="8">
    <source>
        <dbReference type="EMBL" id="SDL79640.1"/>
    </source>
</evidence>
<evidence type="ECO:0000259" key="7">
    <source>
        <dbReference type="PROSITE" id="PS51352"/>
    </source>
</evidence>
<keyword evidence="5" id="KW-0676">Redox-active center</keyword>
<dbReference type="STRING" id="686624.SAMN04488242_2848"/>
<keyword evidence="8" id="KW-0413">Isomerase</keyword>
<evidence type="ECO:0000313" key="9">
    <source>
        <dbReference type="Proteomes" id="UP000199475"/>
    </source>
</evidence>
<feature type="chain" id="PRO_5011518270" evidence="6">
    <location>
        <begin position="21"/>
        <end position="196"/>
    </location>
</feature>
<dbReference type="Gene3D" id="3.40.30.10">
    <property type="entry name" value="Glutaredoxin"/>
    <property type="match status" value="1"/>
</dbReference>
<dbReference type="CDD" id="cd02966">
    <property type="entry name" value="TlpA_like_family"/>
    <property type="match status" value="1"/>
</dbReference>
<gene>
    <name evidence="8" type="ORF">SAMN04488242_2848</name>
</gene>
<dbReference type="PROSITE" id="PS00194">
    <property type="entry name" value="THIOREDOXIN_1"/>
    <property type="match status" value="1"/>
</dbReference>
<sequence>MRVAGSLVATLLLLAGCAAPDPAPTSTPESAEVPPAALAQLREEYGLPDCPDTDPAAEPVEGGLPRTALPCLGSDKVVNLAGLPRRPMVINLWAQWCGPCREEAPFLRELHRTRDDVDLYGINYNDPKPDWALEFASLVEWDYPHIQDLDKTLQTSLGVPGIPMTVLVDAEGVIRYRHPGPFESTEQLESLIEEHL</sequence>
<dbReference type="Pfam" id="PF08534">
    <property type="entry name" value="Redoxin"/>
    <property type="match status" value="1"/>
</dbReference>
<keyword evidence="4" id="KW-1015">Disulfide bond</keyword>
<comment type="subcellular location">
    <subcellularLocation>
        <location evidence="1">Cell envelope</location>
    </subcellularLocation>
</comment>
<dbReference type="GO" id="GO:0030313">
    <property type="term" value="C:cell envelope"/>
    <property type="evidence" value="ECO:0007669"/>
    <property type="project" value="UniProtKB-SubCell"/>
</dbReference>
<dbReference type="GO" id="GO:0016491">
    <property type="term" value="F:oxidoreductase activity"/>
    <property type="evidence" value="ECO:0007669"/>
    <property type="project" value="InterPro"/>
</dbReference>
<evidence type="ECO:0000256" key="6">
    <source>
        <dbReference type="SAM" id="SignalP"/>
    </source>
</evidence>
<evidence type="ECO:0000256" key="4">
    <source>
        <dbReference type="ARBA" id="ARBA00023157"/>
    </source>
</evidence>